<proteinExistence type="predicted"/>
<dbReference type="Proteomes" id="UP000034164">
    <property type="component" value="Unassembled WGS sequence"/>
</dbReference>
<reference evidence="2" key="1">
    <citation type="journal article" date="2015" name="PLoS Genet.">
        <title>The dynamic genome and transcriptome of the human fungal pathogen Blastomyces and close relative Emmonsia.</title>
        <authorList>
            <person name="Munoz J.F."/>
            <person name="Gauthier G.M."/>
            <person name="Desjardins C.A."/>
            <person name="Gallo J.E."/>
            <person name="Holder J."/>
            <person name="Sullivan T.D."/>
            <person name="Marty A.J."/>
            <person name="Carmen J.C."/>
            <person name="Chen Z."/>
            <person name="Ding L."/>
            <person name="Gujja S."/>
            <person name="Magrini V."/>
            <person name="Misas E."/>
            <person name="Mitreva M."/>
            <person name="Priest M."/>
            <person name="Saif S."/>
            <person name="Whiston E.A."/>
            <person name="Young S."/>
            <person name="Zeng Q."/>
            <person name="Goldman W.E."/>
            <person name="Mardis E.R."/>
            <person name="Taylor J.W."/>
            <person name="McEwen J.G."/>
            <person name="Clay O.K."/>
            <person name="Klein B.S."/>
            <person name="Cuomo C.A."/>
        </authorList>
    </citation>
    <scope>NUCLEOTIDE SEQUENCE [LARGE SCALE GENOMIC DNA]</scope>
    <source>
        <strain evidence="2">UAMH 3008</strain>
    </source>
</reference>
<gene>
    <name evidence="1" type="ORF">EMCG_06607</name>
</gene>
<comment type="caution">
    <text evidence="1">The sequence shown here is derived from an EMBL/GenBank/DDBJ whole genome shotgun (WGS) entry which is preliminary data.</text>
</comment>
<dbReference type="AlphaFoldDB" id="A0A0G2IBS5"/>
<dbReference type="EMBL" id="LCZI01000208">
    <property type="protein sequence ID" value="KKZ67740.1"/>
    <property type="molecule type" value="Genomic_DNA"/>
</dbReference>
<organism evidence="1 2">
    <name type="scientific">[Emmonsia] crescens</name>
    <dbReference type="NCBI Taxonomy" id="73230"/>
    <lineage>
        <taxon>Eukaryota</taxon>
        <taxon>Fungi</taxon>
        <taxon>Dikarya</taxon>
        <taxon>Ascomycota</taxon>
        <taxon>Pezizomycotina</taxon>
        <taxon>Eurotiomycetes</taxon>
        <taxon>Eurotiomycetidae</taxon>
        <taxon>Onygenales</taxon>
        <taxon>Ajellomycetaceae</taxon>
        <taxon>Emergomyces</taxon>
    </lineage>
</organism>
<name>A0A0G2IBS5_9EURO</name>
<sequence>MTIINNGVDQGRYFRVGMRWAETEYNTVSGYMFRVFQKVLAFYCSRWPDFHLPLGEGTEEPLGHPLTVVPPPPNNDNGKVNVEVAASPASHTPATSTETCVSTECSGNQRTVQKATKIGHAYPQSKAAVSFTIPYGSLKFERHDSCV</sequence>
<protein>
    <submittedName>
        <fullName evidence="1">Uncharacterized protein</fullName>
    </submittedName>
</protein>
<evidence type="ECO:0000313" key="2">
    <source>
        <dbReference type="Proteomes" id="UP000034164"/>
    </source>
</evidence>
<evidence type="ECO:0000313" key="1">
    <source>
        <dbReference type="EMBL" id="KKZ67740.1"/>
    </source>
</evidence>
<accession>A0A0G2IBS5</accession>
<dbReference type="VEuPathDB" id="FungiDB:EMCG_06607"/>